<proteinExistence type="predicted"/>
<evidence type="ECO:0000313" key="2">
    <source>
        <dbReference type="EMBL" id="CAG8846272.1"/>
    </source>
</evidence>
<evidence type="ECO:0000313" key="3">
    <source>
        <dbReference type="Proteomes" id="UP000789901"/>
    </source>
</evidence>
<dbReference type="SUPFAM" id="SSF57756">
    <property type="entry name" value="Retrovirus zinc finger-like domains"/>
    <property type="match status" value="1"/>
</dbReference>
<dbReference type="InterPro" id="IPR036875">
    <property type="entry name" value="Znf_CCHC_sf"/>
</dbReference>
<keyword evidence="3" id="KW-1185">Reference proteome</keyword>
<gene>
    <name evidence="2" type="ORF">GMARGA_LOCUS38086</name>
</gene>
<feature type="region of interest" description="Disordered" evidence="1">
    <location>
        <begin position="56"/>
        <end position="76"/>
    </location>
</feature>
<name>A0ABN7X398_GIGMA</name>
<comment type="caution">
    <text evidence="2">The sequence shown here is derived from an EMBL/GenBank/DDBJ whole genome shotgun (WGS) entry which is preliminary data.</text>
</comment>
<reference evidence="2 3" key="1">
    <citation type="submission" date="2021-06" db="EMBL/GenBank/DDBJ databases">
        <authorList>
            <person name="Kallberg Y."/>
            <person name="Tangrot J."/>
            <person name="Rosling A."/>
        </authorList>
    </citation>
    <scope>NUCLEOTIDE SEQUENCE [LARGE SCALE GENOMIC DNA]</scope>
    <source>
        <strain evidence="2 3">120-4 pot B 10/14</strain>
    </source>
</reference>
<feature type="compositionally biased region" description="Basic and acidic residues" evidence="1">
    <location>
        <begin position="63"/>
        <end position="76"/>
    </location>
</feature>
<feature type="compositionally biased region" description="Basic and acidic residues" evidence="1">
    <location>
        <begin position="8"/>
        <end position="24"/>
    </location>
</feature>
<dbReference type="Proteomes" id="UP000789901">
    <property type="component" value="Unassembled WGS sequence"/>
</dbReference>
<feature type="non-terminal residue" evidence="2">
    <location>
        <position position="1"/>
    </location>
</feature>
<dbReference type="EMBL" id="CAJVQB010082767">
    <property type="protein sequence ID" value="CAG8846272.1"/>
    <property type="molecule type" value="Genomic_DNA"/>
</dbReference>
<feature type="non-terminal residue" evidence="2">
    <location>
        <position position="76"/>
    </location>
</feature>
<sequence>SSCNKLNNDLRDNNNSEVSSDSKNEANQNKRKCGICNLRGHNARTCSSMDDYIRNNSNSEFTSDSKKESGQNKRKC</sequence>
<organism evidence="2 3">
    <name type="scientific">Gigaspora margarita</name>
    <dbReference type="NCBI Taxonomy" id="4874"/>
    <lineage>
        <taxon>Eukaryota</taxon>
        <taxon>Fungi</taxon>
        <taxon>Fungi incertae sedis</taxon>
        <taxon>Mucoromycota</taxon>
        <taxon>Glomeromycotina</taxon>
        <taxon>Glomeromycetes</taxon>
        <taxon>Diversisporales</taxon>
        <taxon>Gigasporaceae</taxon>
        <taxon>Gigaspora</taxon>
    </lineage>
</organism>
<protein>
    <submittedName>
        <fullName evidence="2">39266_t:CDS:1</fullName>
    </submittedName>
</protein>
<feature type="region of interest" description="Disordered" evidence="1">
    <location>
        <begin position="1"/>
        <end position="28"/>
    </location>
</feature>
<accession>A0ABN7X398</accession>
<evidence type="ECO:0000256" key="1">
    <source>
        <dbReference type="SAM" id="MobiDB-lite"/>
    </source>
</evidence>